<evidence type="ECO:0000256" key="6">
    <source>
        <dbReference type="ARBA" id="ARBA00022840"/>
    </source>
</evidence>
<dbReference type="PROSITE" id="PS51192">
    <property type="entry name" value="HELICASE_ATP_BIND_1"/>
    <property type="match status" value="1"/>
</dbReference>
<dbReference type="InterPro" id="IPR000629">
    <property type="entry name" value="RNA-helicase_DEAD-box_CS"/>
</dbReference>
<comment type="catalytic activity">
    <reaction evidence="8">
        <text>ATP + H2O = ADP + phosphate + H(+)</text>
        <dbReference type="Rhea" id="RHEA:13065"/>
        <dbReference type="ChEBI" id="CHEBI:15377"/>
        <dbReference type="ChEBI" id="CHEBI:15378"/>
        <dbReference type="ChEBI" id="CHEBI:30616"/>
        <dbReference type="ChEBI" id="CHEBI:43474"/>
        <dbReference type="ChEBI" id="CHEBI:456216"/>
        <dbReference type="EC" id="3.6.4.13"/>
    </reaction>
</comment>
<dbReference type="GO" id="GO:0009266">
    <property type="term" value="P:response to temperature stimulus"/>
    <property type="evidence" value="ECO:0007669"/>
    <property type="project" value="UniProtKB-ARBA"/>
</dbReference>
<dbReference type="GO" id="GO:0005524">
    <property type="term" value="F:ATP binding"/>
    <property type="evidence" value="ECO:0007669"/>
    <property type="project" value="UniProtKB-KW"/>
</dbReference>
<evidence type="ECO:0000256" key="12">
    <source>
        <dbReference type="SAM" id="MobiDB-lite"/>
    </source>
</evidence>
<dbReference type="PROSITE" id="PS00039">
    <property type="entry name" value="DEAD_ATP_HELICASE"/>
    <property type="match status" value="1"/>
</dbReference>
<dbReference type="InterPro" id="IPR014014">
    <property type="entry name" value="RNA_helicase_DEAD_Q_motif"/>
</dbReference>
<feature type="domain" description="Helicase ATP-binding" evidence="13">
    <location>
        <begin position="32"/>
        <end position="219"/>
    </location>
</feature>
<evidence type="ECO:0000259" key="15">
    <source>
        <dbReference type="PROSITE" id="PS51195"/>
    </source>
</evidence>
<dbReference type="InterPro" id="IPR001650">
    <property type="entry name" value="Helicase_C-like"/>
</dbReference>
<evidence type="ECO:0000259" key="14">
    <source>
        <dbReference type="PROSITE" id="PS51194"/>
    </source>
</evidence>
<dbReference type="Pfam" id="PF00270">
    <property type="entry name" value="DEAD"/>
    <property type="match status" value="1"/>
</dbReference>
<feature type="region of interest" description="Disordered" evidence="12">
    <location>
        <begin position="394"/>
        <end position="427"/>
    </location>
</feature>
<dbReference type="PANTHER" id="PTHR47959:SF7">
    <property type="entry name" value="ATP-DEPENDENT RNA HELICASE DEAD BOX FAMILY"/>
    <property type="match status" value="1"/>
</dbReference>
<keyword evidence="5 11" id="KW-0347">Helicase</keyword>
<dbReference type="Pfam" id="PF00271">
    <property type="entry name" value="Helicase_C"/>
    <property type="match status" value="1"/>
</dbReference>
<evidence type="ECO:0000259" key="13">
    <source>
        <dbReference type="PROSITE" id="PS51192"/>
    </source>
</evidence>
<dbReference type="CDD" id="cd18787">
    <property type="entry name" value="SF2_C_DEAD"/>
    <property type="match status" value="1"/>
</dbReference>
<dbReference type="Proteomes" id="UP000238730">
    <property type="component" value="Unassembled WGS sequence"/>
</dbReference>
<comment type="caution">
    <text evidence="16">The sequence shown here is derived from an EMBL/GenBank/DDBJ whole genome shotgun (WGS) entry which is preliminary data.</text>
</comment>
<feature type="domain" description="Helicase C-terminal" evidence="14">
    <location>
        <begin position="245"/>
        <end position="395"/>
    </location>
</feature>
<evidence type="ECO:0000256" key="10">
    <source>
        <dbReference type="PROSITE-ProRule" id="PRU00552"/>
    </source>
</evidence>
<name>A0A2S7VXN6_PHOAN</name>
<dbReference type="FunFam" id="3.40.50.300:FF:000468">
    <property type="entry name" value="ATP-dependent RNA helicase RhlE"/>
    <property type="match status" value="1"/>
</dbReference>
<dbReference type="GO" id="GO:0005829">
    <property type="term" value="C:cytosol"/>
    <property type="evidence" value="ECO:0007669"/>
    <property type="project" value="TreeGrafter"/>
</dbReference>
<evidence type="ECO:0000313" key="17">
    <source>
        <dbReference type="Proteomes" id="UP000238730"/>
    </source>
</evidence>
<dbReference type="InterPro" id="IPR014001">
    <property type="entry name" value="Helicase_ATP-bd"/>
</dbReference>
<dbReference type="InterPro" id="IPR044742">
    <property type="entry name" value="DEAD/DEAH_RhlB"/>
</dbReference>
<dbReference type="InterPro" id="IPR050079">
    <property type="entry name" value="DEAD_box_RNA_helicase"/>
</dbReference>
<evidence type="ECO:0000256" key="4">
    <source>
        <dbReference type="ARBA" id="ARBA00022801"/>
    </source>
</evidence>
<feature type="domain" description="DEAD-box RNA helicase Q" evidence="15">
    <location>
        <begin position="1"/>
        <end position="29"/>
    </location>
</feature>
<dbReference type="RefSeq" id="WP_105060148.1">
    <property type="nucleotide sequence ID" value="NZ_MSCJ01000001.1"/>
</dbReference>
<keyword evidence="2" id="KW-0963">Cytoplasm</keyword>
<comment type="similarity">
    <text evidence="7 11">Belongs to the DEAD box helicase family.</text>
</comment>
<dbReference type="CDD" id="cd00268">
    <property type="entry name" value="DEADc"/>
    <property type="match status" value="1"/>
</dbReference>
<evidence type="ECO:0000256" key="2">
    <source>
        <dbReference type="ARBA" id="ARBA00022490"/>
    </source>
</evidence>
<proteinExistence type="inferred from homology"/>
<dbReference type="SUPFAM" id="SSF52540">
    <property type="entry name" value="P-loop containing nucleoside triphosphate hydrolases"/>
    <property type="match status" value="1"/>
</dbReference>
<dbReference type="EC" id="3.6.4.13" evidence="1"/>
<dbReference type="EMBL" id="MSCJ01000001">
    <property type="protein sequence ID" value="PQJ66831.1"/>
    <property type="molecule type" value="Genomic_DNA"/>
</dbReference>
<evidence type="ECO:0000256" key="7">
    <source>
        <dbReference type="ARBA" id="ARBA00038437"/>
    </source>
</evidence>
<keyword evidence="4 11" id="KW-0378">Hydrolase</keyword>
<dbReference type="GO" id="GO:0003676">
    <property type="term" value="F:nucleic acid binding"/>
    <property type="evidence" value="ECO:0007669"/>
    <property type="project" value="InterPro"/>
</dbReference>
<evidence type="ECO:0000256" key="3">
    <source>
        <dbReference type="ARBA" id="ARBA00022741"/>
    </source>
</evidence>
<dbReference type="OrthoDB" id="9805696at2"/>
<keyword evidence="6 11" id="KW-0067">ATP-binding</keyword>
<dbReference type="SMART" id="SM00487">
    <property type="entry name" value="DEXDc"/>
    <property type="match status" value="1"/>
</dbReference>
<evidence type="ECO:0000256" key="1">
    <source>
        <dbReference type="ARBA" id="ARBA00012552"/>
    </source>
</evidence>
<dbReference type="SMART" id="SM00490">
    <property type="entry name" value="HELICc"/>
    <property type="match status" value="1"/>
</dbReference>
<dbReference type="FunFam" id="3.40.50.300:FF:000108">
    <property type="entry name" value="ATP-dependent RNA helicase RhlE"/>
    <property type="match status" value="1"/>
</dbReference>
<dbReference type="GO" id="GO:0016787">
    <property type="term" value="F:hydrolase activity"/>
    <property type="evidence" value="ECO:0007669"/>
    <property type="project" value="UniProtKB-KW"/>
</dbReference>
<evidence type="ECO:0000256" key="8">
    <source>
        <dbReference type="ARBA" id="ARBA00047984"/>
    </source>
</evidence>
<evidence type="ECO:0000313" key="16">
    <source>
        <dbReference type="EMBL" id="PQJ66831.1"/>
    </source>
</evidence>
<dbReference type="PANTHER" id="PTHR47959">
    <property type="entry name" value="ATP-DEPENDENT RNA HELICASE RHLE-RELATED"/>
    <property type="match status" value="1"/>
</dbReference>
<dbReference type="Gene3D" id="3.40.50.300">
    <property type="entry name" value="P-loop containing nucleotide triphosphate hydrolases"/>
    <property type="match status" value="2"/>
</dbReference>
<sequence length="427" mass="47354">MSFQSLNLHPNLLKALTELGYSTPTDVQQQAIPLALKGDDVMAGAQTGTGKTAAFALPLLQRLMSLPSQTEQVSTAVENNQKSRNKIRALILTPTRELAQQVFDSITTYAKYTELKVAVAYGGTSMNVQVKALNAGAEILVATPGRLLDHVFNGSVSLSEVETFVLDEADRMLDMGFIVDIQRIMKRMPAERQTLFFSATFSKQVKKLAFDILTNPKMVEVTPANTAAETVEQMVYPVDKHRKAELLAYLIGSRNWRQVLVFTKTKQGSDQLAKDLGLDGIKASSINGDKSQGARQRALDDFKSGKTRVLVATDVAARGLDIEQLEYVVNFDMPFKAEDYVHRIGRTGRAGMTGHAITLMSLDEEWALKAIEDLLDSRLPQQWLEGYEPNPALIETQSVHRGAAAEKRRAKSKSKIHQNRGKHRNRR</sequence>
<dbReference type="InterPro" id="IPR011545">
    <property type="entry name" value="DEAD/DEAH_box_helicase_dom"/>
</dbReference>
<dbReference type="AlphaFoldDB" id="A0A2S7VXN6"/>
<dbReference type="GO" id="GO:0003724">
    <property type="term" value="F:RNA helicase activity"/>
    <property type="evidence" value="ECO:0007669"/>
    <property type="project" value="UniProtKB-EC"/>
</dbReference>
<dbReference type="PROSITE" id="PS51195">
    <property type="entry name" value="Q_MOTIF"/>
    <property type="match status" value="1"/>
</dbReference>
<protein>
    <recommendedName>
        <fullName evidence="9">DEAD-box ATP-dependent RNA helicase RhpA</fullName>
        <ecNumber evidence="1">3.6.4.13</ecNumber>
    </recommendedName>
</protein>
<evidence type="ECO:0000256" key="5">
    <source>
        <dbReference type="ARBA" id="ARBA00022806"/>
    </source>
</evidence>
<gene>
    <name evidence="16" type="ORF">BTO08_05045</name>
</gene>
<evidence type="ECO:0000256" key="11">
    <source>
        <dbReference type="RuleBase" id="RU000492"/>
    </source>
</evidence>
<feature type="short sequence motif" description="Q motif" evidence="10">
    <location>
        <begin position="1"/>
        <end position="29"/>
    </location>
</feature>
<feature type="compositionally biased region" description="Basic residues" evidence="12">
    <location>
        <begin position="408"/>
        <end position="427"/>
    </location>
</feature>
<evidence type="ECO:0000256" key="9">
    <source>
        <dbReference type="ARBA" id="ARBA00074363"/>
    </source>
</evidence>
<organism evidence="16 17">
    <name type="scientific">Photobacterium angustum</name>
    <dbReference type="NCBI Taxonomy" id="661"/>
    <lineage>
        <taxon>Bacteria</taxon>
        <taxon>Pseudomonadati</taxon>
        <taxon>Pseudomonadota</taxon>
        <taxon>Gammaproteobacteria</taxon>
        <taxon>Vibrionales</taxon>
        <taxon>Vibrionaceae</taxon>
        <taxon>Photobacterium</taxon>
    </lineage>
</organism>
<dbReference type="GO" id="GO:0042255">
    <property type="term" value="P:ribosome assembly"/>
    <property type="evidence" value="ECO:0007669"/>
    <property type="project" value="UniProtKB-ARBA"/>
</dbReference>
<reference evidence="16 17" key="1">
    <citation type="submission" date="2016-12" db="EMBL/GenBank/DDBJ databases">
        <title>Diversity of luminous bacteria.</title>
        <authorList>
            <person name="Yoshizawa S."/>
            <person name="Kogure K."/>
        </authorList>
    </citation>
    <scope>NUCLEOTIDE SEQUENCE [LARGE SCALE GENOMIC DNA]</scope>
    <source>
        <strain evidence="16 17">LC1-200</strain>
    </source>
</reference>
<accession>A0A2S7VXN6</accession>
<dbReference type="PROSITE" id="PS51194">
    <property type="entry name" value="HELICASE_CTER"/>
    <property type="match status" value="1"/>
</dbReference>
<dbReference type="InterPro" id="IPR027417">
    <property type="entry name" value="P-loop_NTPase"/>
</dbReference>
<keyword evidence="3 11" id="KW-0547">Nucleotide-binding</keyword>